<dbReference type="Pfam" id="PF02852">
    <property type="entry name" value="Pyr_redox_dim"/>
    <property type="match status" value="1"/>
</dbReference>
<feature type="binding site" evidence="4">
    <location>
        <position position="286"/>
    </location>
    <ligand>
        <name>NAD(+)</name>
        <dbReference type="ChEBI" id="CHEBI:57540"/>
    </ligand>
</feature>
<keyword evidence="2" id="KW-0285">Flavoprotein</keyword>
<reference evidence="8 9" key="1">
    <citation type="submission" date="2018-06" db="EMBL/GenBank/DDBJ databases">
        <title>Complete genome of Desulfovibrio marinus P48SEP.</title>
        <authorList>
            <person name="Crispim J.S."/>
            <person name="Vidigal P.M.P."/>
            <person name="Silva L.C.F."/>
            <person name="Araujo L.C."/>
            <person name="Laguardia C.N."/>
            <person name="Dias R.S."/>
            <person name="Sousa M.P."/>
            <person name="Paula S.O."/>
            <person name="Silva C."/>
        </authorList>
    </citation>
    <scope>NUCLEOTIDE SEQUENCE [LARGE SCALE GENOMIC DNA]</scope>
    <source>
        <strain evidence="8 9">P48SEP</strain>
    </source>
</reference>
<evidence type="ECO:0000256" key="1">
    <source>
        <dbReference type="ARBA" id="ARBA00007532"/>
    </source>
</evidence>
<dbReference type="InterPro" id="IPR001100">
    <property type="entry name" value="Pyr_nuc-diS_OxRdtase"/>
</dbReference>
<dbReference type="AlphaFoldDB" id="A0A6P1ZML6"/>
<dbReference type="OrthoDB" id="9786429at2"/>
<evidence type="ECO:0000313" key="8">
    <source>
        <dbReference type="EMBL" id="TVM36534.1"/>
    </source>
</evidence>
<feature type="domain" description="Pyridine nucleotide-disulphide oxidoreductase dimerisation" evidence="6">
    <location>
        <begin position="364"/>
        <end position="466"/>
    </location>
</feature>
<feature type="binding site" evidence="4">
    <location>
        <position position="76"/>
    </location>
    <ligand>
        <name>FAD</name>
        <dbReference type="ChEBI" id="CHEBI:57692"/>
    </ligand>
</feature>
<dbReference type="Proteomes" id="UP000434052">
    <property type="component" value="Unassembled WGS sequence"/>
</dbReference>
<dbReference type="GO" id="GO:0016491">
    <property type="term" value="F:oxidoreductase activity"/>
    <property type="evidence" value="ECO:0007669"/>
    <property type="project" value="InterPro"/>
</dbReference>
<comment type="caution">
    <text evidence="8">The sequence shown here is derived from an EMBL/GenBank/DDBJ whole genome shotgun (WGS) entry which is preliminary data.</text>
</comment>
<dbReference type="InterPro" id="IPR036188">
    <property type="entry name" value="FAD/NAD-bd_sf"/>
</dbReference>
<gene>
    <name evidence="8" type="ORF">DQK91_01000</name>
</gene>
<dbReference type="GO" id="GO:0000166">
    <property type="term" value="F:nucleotide binding"/>
    <property type="evidence" value="ECO:0007669"/>
    <property type="project" value="UniProtKB-KW"/>
</dbReference>
<evidence type="ECO:0000256" key="5">
    <source>
        <dbReference type="PIRSR" id="PIRSR000350-4"/>
    </source>
</evidence>
<comment type="similarity">
    <text evidence="1">Belongs to the class-I pyridine nucleotide-disulfide oxidoreductase family.</text>
</comment>
<dbReference type="Gene3D" id="3.50.50.60">
    <property type="entry name" value="FAD/NAD(P)-binding domain"/>
    <property type="match status" value="2"/>
</dbReference>
<dbReference type="PRINTS" id="PR00368">
    <property type="entry name" value="FADPNR"/>
</dbReference>
<evidence type="ECO:0000259" key="7">
    <source>
        <dbReference type="Pfam" id="PF07992"/>
    </source>
</evidence>
<feature type="binding site" evidence="4">
    <location>
        <begin position="197"/>
        <end position="204"/>
    </location>
    <ligand>
        <name>NAD(+)</name>
        <dbReference type="ChEBI" id="CHEBI:57540"/>
    </ligand>
</feature>
<dbReference type="EMBL" id="QMIF01000001">
    <property type="protein sequence ID" value="TVM36534.1"/>
    <property type="molecule type" value="Genomic_DNA"/>
</dbReference>
<dbReference type="PANTHER" id="PTHR43014">
    <property type="entry name" value="MERCURIC REDUCTASE"/>
    <property type="match status" value="1"/>
</dbReference>
<evidence type="ECO:0000256" key="4">
    <source>
        <dbReference type="PIRSR" id="PIRSR000350-3"/>
    </source>
</evidence>
<keyword evidence="4" id="KW-0520">NAD</keyword>
<organism evidence="8 9">
    <name type="scientific">Oceanidesulfovibrio marinus</name>
    <dbReference type="NCBI Taxonomy" id="370038"/>
    <lineage>
        <taxon>Bacteria</taxon>
        <taxon>Pseudomonadati</taxon>
        <taxon>Thermodesulfobacteriota</taxon>
        <taxon>Desulfovibrionia</taxon>
        <taxon>Desulfovibrionales</taxon>
        <taxon>Desulfovibrionaceae</taxon>
        <taxon>Oceanidesulfovibrio</taxon>
    </lineage>
</organism>
<name>A0A6P1ZML6_9BACT</name>
<protein>
    <submittedName>
        <fullName evidence="8">NAD(P)/FAD-dependent oxidoreductase</fullName>
    </submittedName>
</protein>
<dbReference type="PIRSF" id="PIRSF000350">
    <property type="entry name" value="Mercury_reductase_MerA"/>
    <property type="match status" value="1"/>
</dbReference>
<dbReference type="InterPro" id="IPR023753">
    <property type="entry name" value="FAD/NAD-binding_dom"/>
</dbReference>
<evidence type="ECO:0000259" key="6">
    <source>
        <dbReference type="Pfam" id="PF02852"/>
    </source>
</evidence>
<proteinExistence type="inferred from homology"/>
<sequence>MRYHGRINPPLAPTRHHIPVLEIPAMPDHYDALILGAGPAGGGVASRLAKAGLNVAMTDSGPYGGTCPLTGCNPKKVLLGPADLSQMAAHMKGKGIICKPSVNWQELMAFKRTFTEPIPERAFKAYSQEGVTTLTGGGRFTGPDSVEIDGRELTADNIFICTGVRARPLSFPGAEHLIDNAGFLDMDELPEHIVLVGGGYIAMEFAAIAHYCGARVTVLQRSDAILRGFDNELSGLLMQAMRDAGITLLLNAPVQFVDKNGGRLRVCYGEEGNESVIADAVVNCAGRVPNIETLNLEAAGVETGPKGVQVKPTMQSVSNPKVWAVGDVADTPYELTPTAVLEAEVAVANVLDPAANREADYTGIPTSCFTLPPLAACGLTVAQAAKQGIPHTVITQDLPSKFPWKRLGEQYGRSKVILDANREYILGAHILGHNAEEMINLFAMAIRNRISLDTLHSTYWAYPTCGYYIQYLVKE</sequence>
<keyword evidence="3 4" id="KW-0274">FAD</keyword>
<evidence type="ECO:0000313" key="9">
    <source>
        <dbReference type="Proteomes" id="UP000434052"/>
    </source>
</evidence>
<dbReference type="Gene3D" id="3.30.390.30">
    <property type="match status" value="1"/>
</dbReference>
<evidence type="ECO:0000256" key="2">
    <source>
        <dbReference type="ARBA" id="ARBA00022630"/>
    </source>
</evidence>
<dbReference type="SUPFAM" id="SSF55424">
    <property type="entry name" value="FAD/NAD-linked reductases, dimerisation (C-terminal) domain"/>
    <property type="match status" value="1"/>
</dbReference>
<dbReference type="SUPFAM" id="SSF51905">
    <property type="entry name" value="FAD/NAD(P)-binding domain"/>
    <property type="match status" value="1"/>
</dbReference>
<dbReference type="Pfam" id="PF07992">
    <property type="entry name" value="Pyr_redox_2"/>
    <property type="match status" value="1"/>
</dbReference>
<feature type="binding site" evidence="4">
    <location>
        <position position="327"/>
    </location>
    <ligand>
        <name>FAD</name>
        <dbReference type="ChEBI" id="CHEBI:57692"/>
    </ligand>
</feature>
<dbReference type="PRINTS" id="PR00411">
    <property type="entry name" value="PNDRDTASEI"/>
</dbReference>
<dbReference type="PANTHER" id="PTHR43014:SF5">
    <property type="entry name" value="GLUTATHIONE REDUCTASE (NADPH)"/>
    <property type="match status" value="1"/>
</dbReference>
<feature type="domain" description="FAD/NAD(P)-binding" evidence="7">
    <location>
        <begin position="30"/>
        <end position="343"/>
    </location>
</feature>
<accession>A0A6P1ZML6</accession>
<dbReference type="InterPro" id="IPR016156">
    <property type="entry name" value="FAD/NAD-linked_Rdtase_dimer_sf"/>
</dbReference>
<keyword evidence="4" id="KW-0547">Nucleotide-binding</keyword>
<comment type="cofactor">
    <cofactor evidence="4">
        <name>FAD</name>
        <dbReference type="ChEBI" id="CHEBI:57692"/>
    </cofactor>
    <text evidence="4">Binds 1 FAD per subunit.</text>
</comment>
<feature type="binding site" evidence="4">
    <location>
        <position position="138"/>
    </location>
    <ligand>
        <name>FAD</name>
        <dbReference type="ChEBI" id="CHEBI:57692"/>
    </ligand>
</feature>
<dbReference type="InterPro" id="IPR004099">
    <property type="entry name" value="Pyr_nucl-diS_OxRdtase_dimer"/>
</dbReference>
<feature type="disulfide bond" description="Redox-active" evidence="5">
    <location>
        <begin position="67"/>
        <end position="72"/>
    </location>
</feature>
<evidence type="ECO:0000256" key="3">
    <source>
        <dbReference type="ARBA" id="ARBA00022827"/>
    </source>
</evidence>